<evidence type="ECO:0000256" key="4">
    <source>
        <dbReference type="ARBA" id="ARBA00022801"/>
    </source>
</evidence>
<evidence type="ECO:0000256" key="1">
    <source>
        <dbReference type="ARBA" id="ARBA00001947"/>
    </source>
</evidence>
<dbReference type="InterPro" id="IPR024079">
    <property type="entry name" value="MetalloPept_cat_dom_sf"/>
</dbReference>
<accession>A0AAE0J947</accession>
<dbReference type="GO" id="GO:0046872">
    <property type="term" value="F:metal ion binding"/>
    <property type="evidence" value="ECO:0007669"/>
    <property type="project" value="UniProtKB-KW"/>
</dbReference>
<dbReference type="GeneID" id="87862880"/>
<keyword evidence="6" id="KW-0482">Metalloprotease</keyword>
<dbReference type="EMBL" id="JAUEPP010000007">
    <property type="protein sequence ID" value="KAK3338956.1"/>
    <property type="molecule type" value="Genomic_DNA"/>
</dbReference>
<evidence type="ECO:0000256" key="6">
    <source>
        <dbReference type="ARBA" id="ARBA00023049"/>
    </source>
</evidence>
<sequence length="139" mass="15291">MGAAVQPMSNSANDLHGLWFSRVARTVSHEIGHCFCLGHCSYYACVMQGTTSVAEDVRQPPYLCPVCLAKITHAMMGVSPETGDNEQAYIVQRYQALMEFCQSWLHVGGEGSRFSPQGVVPLRPFVLIDERALIGARET</sequence>
<reference evidence="7" key="2">
    <citation type="submission" date="2023-06" db="EMBL/GenBank/DDBJ databases">
        <authorList>
            <consortium name="Lawrence Berkeley National Laboratory"/>
            <person name="Haridas S."/>
            <person name="Hensen N."/>
            <person name="Bonometti L."/>
            <person name="Westerberg I."/>
            <person name="Brannstrom I.O."/>
            <person name="Guillou S."/>
            <person name="Cros-Aarteil S."/>
            <person name="Calhoun S."/>
            <person name="Kuo A."/>
            <person name="Mondo S."/>
            <person name="Pangilinan J."/>
            <person name="Riley R."/>
            <person name="Labutti K."/>
            <person name="Andreopoulos B."/>
            <person name="Lipzen A."/>
            <person name="Chen C."/>
            <person name="Yanf M."/>
            <person name="Daum C."/>
            <person name="Ng V."/>
            <person name="Clum A."/>
            <person name="Steindorff A."/>
            <person name="Ohm R."/>
            <person name="Martin F."/>
            <person name="Silar P."/>
            <person name="Natvig D."/>
            <person name="Lalanne C."/>
            <person name="Gautier V."/>
            <person name="Ament-Velasquez S.L."/>
            <person name="Kruys A."/>
            <person name="Hutchinson M.I."/>
            <person name="Powell A.J."/>
            <person name="Barry K."/>
            <person name="Miller A.N."/>
            <person name="Grigoriev I.V."/>
            <person name="Debuchy R."/>
            <person name="Gladieux P."/>
            <person name="Thoren M.H."/>
            <person name="Johannesson H."/>
        </authorList>
    </citation>
    <scope>NUCLEOTIDE SEQUENCE</scope>
    <source>
        <strain evidence="7">CBS 560.94</strain>
    </source>
</reference>
<keyword evidence="4" id="KW-0378">Hydrolase</keyword>
<dbReference type="SUPFAM" id="SSF55486">
    <property type="entry name" value="Metalloproteases ('zincins'), catalytic domain"/>
    <property type="match status" value="1"/>
</dbReference>
<reference evidence="7" key="1">
    <citation type="journal article" date="2023" name="Mol. Phylogenet. Evol.">
        <title>Genome-scale phylogeny and comparative genomics of the fungal order Sordariales.</title>
        <authorList>
            <person name="Hensen N."/>
            <person name="Bonometti L."/>
            <person name="Westerberg I."/>
            <person name="Brannstrom I.O."/>
            <person name="Guillou S."/>
            <person name="Cros-Aarteil S."/>
            <person name="Calhoun S."/>
            <person name="Haridas S."/>
            <person name="Kuo A."/>
            <person name="Mondo S."/>
            <person name="Pangilinan J."/>
            <person name="Riley R."/>
            <person name="LaButti K."/>
            <person name="Andreopoulos B."/>
            <person name="Lipzen A."/>
            <person name="Chen C."/>
            <person name="Yan M."/>
            <person name="Daum C."/>
            <person name="Ng V."/>
            <person name="Clum A."/>
            <person name="Steindorff A."/>
            <person name="Ohm R.A."/>
            <person name="Martin F."/>
            <person name="Silar P."/>
            <person name="Natvig D.O."/>
            <person name="Lalanne C."/>
            <person name="Gautier V."/>
            <person name="Ament-Velasquez S.L."/>
            <person name="Kruys A."/>
            <person name="Hutchinson M.I."/>
            <person name="Powell A.J."/>
            <person name="Barry K."/>
            <person name="Miller A.N."/>
            <person name="Grigoriev I.V."/>
            <person name="Debuchy R."/>
            <person name="Gladieux P."/>
            <person name="Hiltunen Thoren M."/>
            <person name="Johannesson H."/>
        </authorList>
    </citation>
    <scope>NUCLEOTIDE SEQUENCE</scope>
    <source>
        <strain evidence="7">CBS 560.94</strain>
    </source>
</reference>
<keyword evidence="5" id="KW-0862">Zinc</keyword>
<keyword evidence="3" id="KW-0479">Metal-binding</keyword>
<dbReference type="Proteomes" id="UP001278500">
    <property type="component" value="Unassembled WGS sequence"/>
</dbReference>
<dbReference type="Pfam" id="PF07998">
    <property type="entry name" value="Peptidase_M54"/>
    <property type="match status" value="1"/>
</dbReference>
<name>A0AAE0J947_9PEZI</name>
<dbReference type="InterPro" id="IPR012962">
    <property type="entry name" value="Pept_M54_archaemetzincn"/>
</dbReference>
<dbReference type="GO" id="GO:0006508">
    <property type="term" value="P:proteolysis"/>
    <property type="evidence" value="ECO:0007669"/>
    <property type="project" value="UniProtKB-KW"/>
</dbReference>
<keyword evidence="2" id="KW-0645">Protease</keyword>
<dbReference type="AlphaFoldDB" id="A0AAE0J947"/>
<organism evidence="7 8">
    <name type="scientific">Neurospora tetraspora</name>
    <dbReference type="NCBI Taxonomy" id="94610"/>
    <lineage>
        <taxon>Eukaryota</taxon>
        <taxon>Fungi</taxon>
        <taxon>Dikarya</taxon>
        <taxon>Ascomycota</taxon>
        <taxon>Pezizomycotina</taxon>
        <taxon>Sordariomycetes</taxon>
        <taxon>Sordariomycetidae</taxon>
        <taxon>Sordariales</taxon>
        <taxon>Sordariaceae</taxon>
        <taxon>Neurospora</taxon>
    </lineage>
</organism>
<comment type="cofactor">
    <cofactor evidence="1">
        <name>Zn(2+)</name>
        <dbReference type="ChEBI" id="CHEBI:29105"/>
    </cofactor>
</comment>
<gene>
    <name evidence="7" type="ORF">B0H65DRAFT_445214</name>
</gene>
<dbReference type="RefSeq" id="XP_062678316.1">
    <property type="nucleotide sequence ID" value="XM_062825726.1"/>
</dbReference>
<protein>
    <submittedName>
        <fullName evidence="7">Uncharacterized protein</fullName>
    </submittedName>
</protein>
<evidence type="ECO:0000256" key="3">
    <source>
        <dbReference type="ARBA" id="ARBA00022723"/>
    </source>
</evidence>
<dbReference type="PANTHER" id="PTHR15910">
    <property type="entry name" value="ARCHAEMETZINCIN"/>
    <property type="match status" value="1"/>
</dbReference>
<dbReference type="Gene3D" id="3.40.390.10">
    <property type="entry name" value="Collagenase (Catalytic Domain)"/>
    <property type="match status" value="1"/>
</dbReference>
<dbReference type="GO" id="GO:0008237">
    <property type="term" value="F:metallopeptidase activity"/>
    <property type="evidence" value="ECO:0007669"/>
    <property type="project" value="UniProtKB-KW"/>
</dbReference>
<keyword evidence="8" id="KW-1185">Reference proteome</keyword>
<evidence type="ECO:0000256" key="5">
    <source>
        <dbReference type="ARBA" id="ARBA00022833"/>
    </source>
</evidence>
<dbReference type="CDD" id="cd11375">
    <property type="entry name" value="Peptidase_M54"/>
    <property type="match status" value="1"/>
</dbReference>
<evidence type="ECO:0000313" key="8">
    <source>
        <dbReference type="Proteomes" id="UP001278500"/>
    </source>
</evidence>
<evidence type="ECO:0000313" key="7">
    <source>
        <dbReference type="EMBL" id="KAK3338956.1"/>
    </source>
</evidence>
<dbReference type="PANTHER" id="PTHR15910:SF1">
    <property type="entry name" value="ARCHAEMETZINCIN-2"/>
    <property type="match status" value="1"/>
</dbReference>
<evidence type="ECO:0000256" key="2">
    <source>
        <dbReference type="ARBA" id="ARBA00022670"/>
    </source>
</evidence>
<proteinExistence type="predicted"/>
<comment type="caution">
    <text evidence="7">The sequence shown here is derived from an EMBL/GenBank/DDBJ whole genome shotgun (WGS) entry which is preliminary data.</text>
</comment>